<keyword evidence="5" id="KW-0158">Chromosome</keyword>
<keyword evidence="7" id="KW-0156">Chromatin regulator</keyword>
<evidence type="ECO:0000256" key="7">
    <source>
        <dbReference type="ARBA" id="ARBA00022853"/>
    </source>
</evidence>
<dbReference type="eggNOG" id="ENOG502QQCR">
    <property type="taxonomic scope" value="Eukaryota"/>
</dbReference>
<evidence type="ECO:0000256" key="10">
    <source>
        <dbReference type="ARBA" id="ARBA00033326"/>
    </source>
</evidence>
<comment type="subcellular location">
    <subcellularLocation>
        <location evidence="2">Chromosome</location>
    </subcellularLocation>
    <subcellularLocation>
        <location evidence="1">Nucleus</location>
    </subcellularLocation>
</comment>
<reference evidence="14" key="1">
    <citation type="submission" date="2011-05" db="EMBL/GenBank/DDBJ databases">
        <authorList>
            <person name="Richards S.R."/>
            <person name="Qu J."/>
            <person name="Jiang H."/>
            <person name="Jhangiani S.N."/>
            <person name="Agravi P."/>
            <person name="Goodspeed R."/>
            <person name="Gross S."/>
            <person name="Mandapat C."/>
            <person name="Jackson L."/>
            <person name="Mathew T."/>
            <person name="Pu L."/>
            <person name="Thornton R."/>
            <person name="Saada N."/>
            <person name="Wilczek-Boney K.B."/>
            <person name="Lee S."/>
            <person name="Kovar C."/>
            <person name="Wu Y."/>
            <person name="Scherer S.E."/>
            <person name="Worley K.C."/>
            <person name="Muzny D.M."/>
            <person name="Gibbs R."/>
        </authorList>
    </citation>
    <scope>NUCLEOTIDE SEQUENCE</scope>
    <source>
        <strain evidence="14">Brora</strain>
    </source>
</reference>
<name>T1J6X8_STRMM</name>
<dbReference type="GO" id="GO:0000724">
    <property type="term" value="P:double-strand break repair via homologous recombination"/>
    <property type="evidence" value="ECO:0007669"/>
    <property type="project" value="InterPro"/>
</dbReference>
<evidence type="ECO:0000256" key="2">
    <source>
        <dbReference type="ARBA" id="ARBA00004286"/>
    </source>
</evidence>
<evidence type="ECO:0000313" key="13">
    <source>
        <dbReference type="EnsemblMetazoa" id="SMAR009407-PA"/>
    </source>
</evidence>
<dbReference type="GO" id="GO:0043596">
    <property type="term" value="C:nuclear replication fork"/>
    <property type="evidence" value="ECO:0007669"/>
    <property type="project" value="TreeGrafter"/>
</dbReference>
<evidence type="ECO:0000256" key="1">
    <source>
        <dbReference type="ARBA" id="ARBA00004123"/>
    </source>
</evidence>
<accession>T1J6X8</accession>
<evidence type="ECO:0000259" key="12">
    <source>
        <dbReference type="Pfam" id="PF14911"/>
    </source>
</evidence>
<dbReference type="InterPro" id="IPR029424">
    <property type="entry name" value="MMS22L_C"/>
</dbReference>
<dbReference type="GO" id="GO:0031297">
    <property type="term" value="P:replication fork processing"/>
    <property type="evidence" value="ECO:0007669"/>
    <property type="project" value="InterPro"/>
</dbReference>
<proteinExistence type="inferred from homology"/>
<evidence type="ECO:0000256" key="3">
    <source>
        <dbReference type="ARBA" id="ARBA00006585"/>
    </source>
</evidence>
<dbReference type="PANTHER" id="PTHR28547:SF1">
    <property type="entry name" value="PROTEIN MMS22-LIKE"/>
    <property type="match status" value="1"/>
</dbReference>
<dbReference type="OMA" id="RVYLCLL"/>
<dbReference type="Proteomes" id="UP000014500">
    <property type="component" value="Unassembled WGS sequence"/>
</dbReference>
<dbReference type="EMBL" id="JH431897">
    <property type="status" value="NOT_ANNOTATED_CDS"/>
    <property type="molecule type" value="Genomic_DNA"/>
</dbReference>
<dbReference type="GO" id="GO:0006325">
    <property type="term" value="P:chromatin organization"/>
    <property type="evidence" value="ECO:0007669"/>
    <property type="project" value="UniProtKB-KW"/>
</dbReference>
<dbReference type="HOGENOM" id="CLU_007143_0_0_1"/>
<dbReference type="EnsemblMetazoa" id="SMAR009407-RA">
    <property type="protein sequence ID" value="SMAR009407-PA"/>
    <property type="gene ID" value="SMAR009407"/>
</dbReference>
<dbReference type="Pfam" id="PF14911">
    <property type="entry name" value="MMS22L_C"/>
    <property type="match status" value="1"/>
</dbReference>
<evidence type="ECO:0000256" key="8">
    <source>
        <dbReference type="ARBA" id="ARBA00023204"/>
    </source>
</evidence>
<dbReference type="InterPro" id="IPR042320">
    <property type="entry name" value="MMS22-like"/>
</dbReference>
<evidence type="ECO:0000313" key="14">
    <source>
        <dbReference type="Proteomes" id="UP000014500"/>
    </source>
</evidence>
<keyword evidence="8" id="KW-0234">DNA repair</keyword>
<reference evidence="13" key="2">
    <citation type="submission" date="2015-02" db="UniProtKB">
        <authorList>
            <consortium name="EnsemblMetazoa"/>
        </authorList>
    </citation>
    <scope>IDENTIFICATION</scope>
</reference>
<evidence type="ECO:0000256" key="9">
    <source>
        <dbReference type="ARBA" id="ARBA00023242"/>
    </source>
</evidence>
<dbReference type="PhylomeDB" id="T1J6X8"/>
<dbReference type="Pfam" id="PF14910">
    <property type="entry name" value="MMS22L_N"/>
    <property type="match status" value="1"/>
</dbReference>
<feature type="domain" description="MMS22-like C-terminal" evidence="12">
    <location>
        <begin position="777"/>
        <end position="1132"/>
    </location>
</feature>
<dbReference type="PANTHER" id="PTHR28547">
    <property type="entry name" value="PROTEIN MMS22-LIKE"/>
    <property type="match status" value="1"/>
</dbReference>
<dbReference type="STRING" id="126957.T1J6X8"/>
<keyword evidence="9" id="KW-0539">Nucleus</keyword>
<organism evidence="13 14">
    <name type="scientific">Strigamia maritima</name>
    <name type="common">European centipede</name>
    <name type="synonym">Geophilus maritimus</name>
    <dbReference type="NCBI Taxonomy" id="126957"/>
    <lineage>
        <taxon>Eukaryota</taxon>
        <taxon>Metazoa</taxon>
        <taxon>Ecdysozoa</taxon>
        <taxon>Arthropoda</taxon>
        <taxon>Myriapoda</taxon>
        <taxon>Chilopoda</taxon>
        <taxon>Pleurostigmophora</taxon>
        <taxon>Geophilomorpha</taxon>
        <taxon>Linotaeniidae</taxon>
        <taxon>Strigamia</taxon>
    </lineage>
</organism>
<sequence length="1135" mass="131168">MEEYSDFENICDFEILPHAQHVLMDVDDREDDLLDTHSNKTSDEFPHFICLGEPKVDHIQFHTNSYLKKHELQRVLNKEDPYRGNFNSILNQFFGFKFLTETCLSDSIEQLFYTLKMKYNKIKDHATELTLQVISKANEKEYLENRTQIVKFLAFLKSFVINDVTEETNENEILPLLNHIKSLILHVGRISQSPVFITLQTSSRHQICSPLYHLNHINLDIVWSVTAILYSLPHKFSTTHFMKLTDDTNMQSQSLITQYTTFLSLHQYINTSPFACSCVAEQWILLLNLLDKNQEKQKGKSFWSYMQLIFNGILFEKLDGKNVEVNCDVLEIEPQIECEDRLGFCWWLLLHLSSLYEVNTVGVKSSILVPKSNYTLLQTLISLSIQSEKVGEAQMRCYLNCCIKMCKNWEANTDLLLLLSNHFLRRLNSNFCLPYTLDGFQTLCDSGDGWLKQIKGRLSTVSNSDSSFHLFLNFFNEKMRIVSESHERTQFKMRIFSKFDAKLMHDLNETGLNNFVTVLLTIACETDLESSIGKMIEFIEIFPISSRISSQRMIIWCGMFALLEICEEKQIDQASFITKLTTEFITISQQLKHNRMDVMERQHLMKLTLLYIEGVESLVQKSKFLNLSEHILINLGVNNVLCNGNIEEIEKTLSMTEVVLTMANSLSKHILPFIKQYCTTQTPPTILADVAAGLTLMVYDMKCSIDLTSLFHHFGLNSNVQPLFCCRYLCHVLHHNTLIQNLHLQKDNVAYLLIGSWFRCTISLTEINDCLCELTRRVKPLIMKLPAMQTIPSIKDDEDGDKVFVKFLKALDAKFNTFENFAEKMTFKQNTEIIFKDILKHNGPVLKNFEPLDQLHRVYDVAAHIVEHCAIIIYVKSKADGILHSIIHQLLLPRIIYCHEKPLPPNLPIVLRDTLNLFVEGLCRLGPRRDICISNRLKDIVIYYILRFPLKIKLGTNGIHPLLVCLRRNQNSRSEFLPFALEVIQEQLKTKKSNHVLTFVNFIFELYTNTSIEKGLLERAFFVPLLSLLNQPDPNLKDKVWTLVSKMLPSIQNSDATKTSIQPLLSKFLQANMISAPQNVYKLMDVLTQINPDFVKELIPDLGKCIEKAEEKRGVGQDTNLRRSHQNLLEKLSYT</sequence>
<evidence type="ECO:0000256" key="4">
    <source>
        <dbReference type="ARBA" id="ARBA00021061"/>
    </source>
</evidence>
<dbReference type="AlphaFoldDB" id="T1J6X8"/>
<evidence type="ECO:0000256" key="6">
    <source>
        <dbReference type="ARBA" id="ARBA00022763"/>
    </source>
</evidence>
<evidence type="ECO:0000256" key="5">
    <source>
        <dbReference type="ARBA" id="ARBA00022454"/>
    </source>
</evidence>
<evidence type="ECO:0000259" key="11">
    <source>
        <dbReference type="Pfam" id="PF14910"/>
    </source>
</evidence>
<comment type="similarity">
    <text evidence="3">Belongs to the MMS22 family. MMS22L subfamily.</text>
</comment>
<feature type="domain" description="Protein MMS22-like N-terminal" evidence="11">
    <location>
        <begin position="46"/>
        <end position="671"/>
    </location>
</feature>
<keyword evidence="14" id="KW-1185">Reference proteome</keyword>
<keyword evidence="6" id="KW-0227">DNA damage</keyword>
<protein>
    <recommendedName>
        <fullName evidence="4">Protein MMS22-like</fullName>
    </recommendedName>
    <alternativeName>
        <fullName evidence="10">Methyl methanesulfonate-sensitivity protein 22-like</fullName>
    </alternativeName>
</protein>
<dbReference type="InterPro" id="IPR029425">
    <property type="entry name" value="MMS22L_N"/>
</dbReference>